<dbReference type="InParanoid" id="A0A212EGM9"/>
<sequence length="96" mass="10635">MENQQPCINVISAYAQIGCSDAEKQTFWDNLNDLMQFYPLDETKDIAGDLNGHVGMISPCHQRVHGGQGYGTENVQGVDILDFATSHDLAIINTFF</sequence>
<protein>
    <submittedName>
        <fullName evidence="1">Endonuclease-reverse transcriptase</fullName>
    </submittedName>
</protein>
<dbReference type="GO" id="GO:0004519">
    <property type="term" value="F:endonuclease activity"/>
    <property type="evidence" value="ECO:0007669"/>
    <property type="project" value="UniProtKB-KW"/>
</dbReference>
<evidence type="ECO:0000313" key="2">
    <source>
        <dbReference type="Proteomes" id="UP000007151"/>
    </source>
</evidence>
<dbReference type="STRING" id="278856.A0A212EGM9"/>
<accession>A0A212EGM9</accession>
<keyword evidence="1" id="KW-0540">Nuclease</keyword>
<dbReference type="eggNOG" id="ENOG502S50V">
    <property type="taxonomic scope" value="Eukaryota"/>
</dbReference>
<dbReference type="PANTHER" id="PTHR23227">
    <property type="entry name" value="BUCENTAUR RELATED"/>
    <property type="match status" value="1"/>
</dbReference>
<keyword evidence="1" id="KW-0255">Endonuclease</keyword>
<dbReference type="InterPro" id="IPR027124">
    <property type="entry name" value="Swc5/CFDP1/2"/>
</dbReference>
<dbReference type="KEGG" id="dpl:KGM_206033"/>
<evidence type="ECO:0000313" key="1">
    <source>
        <dbReference type="EMBL" id="OWR40630.1"/>
    </source>
</evidence>
<keyword evidence="2" id="KW-1185">Reference proteome</keyword>
<dbReference type="PANTHER" id="PTHR23227:SF67">
    <property type="entry name" value="CRANIOFACIAL DEVELOPMENT PROTEIN 2-LIKE"/>
    <property type="match status" value="1"/>
</dbReference>
<dbReference type="Gene3D" id="3.60.10.10">
    <property type="entry name" value="Endonuclease/exonuclease/phosphatase"/>
    <property type="match status" value="1"/>
</dbReference>
<dbReference type="Proteomes" id="UP000007151">
    <property type="component" value="Unassembled WGS sequence"/>
</dbReference>
<dbReference type="InterPro" id="IPR036691">
    <property type="entry name" value="Endo/exonu/phosph_ase_sf"/>
</dbReference>
<reference evidence="1 2" key="1">
    <citation type="journal article" date="2011" name="Cell">
        <title>The monarch butterfly genome yields insights into long-distance migration.</title>
        <authorList>
            <person name="Zhan S."/>
            <person name="Merlin C."/>
            <person name="Boore J.L."/>
            <person name="Reppert S.M."/>
        </authorList>
    </citation>
    <scope>NUCLEOTIDE SEQUENCE [LARGE SCALE GENOMIC DNA]</scope>
    <source>
        <strain evidence="1">F-2</strain>
    </source>
</reference>
<keyword evidence="1" id="KW-0378">Hydrolase</keyword>
<dbReference type="EMBL" id="AGBW02015069">
    <property type="protein sequence ID" value="OWR40630.1"/>
    <property type="molecule type" value="Genomic_DNA"/>
</dbReference>
<organism evidence="1 2">
    <name type="scientific">Danaus plexippus plexippus</name>
    <dbReference type="NCBI Taxonomy" id="278856"/>
    <lineage>
        <taxon>Eukaryota</taxon>
        <taxon>Metazoa</taxon>
        <taxon>Ecdysozoa</taxon>
        <taxon>Arthropoda</taxon>
        <taxon>Hexapoda</taxon>
        <taxon>Insecta</taxon>
        <taxon>Pterygota</taxon>
        <taxon>Neoptera</taxon>
        <taxon>Endopterygota</taxon>
        <taxon>Lepidoptera</taxon>
        <taxon>Glossata</taxon>
        <taxon>Ditrysia</taxon>
        <taxon>Papilionoidea</taxon>
        <taxon>Nymphalidae</taxon>
        <taxon>Danainae</taxon>
        <taxon>Danaini</taxon>
        <taxon>Danaina</taxon>
        <taxon>Danaus</taxon>
        <taxon>Danaus</taxon>
    </lineage>
</organism>
<gene>
    <name evidence="1" type="ORF">KGM_206033</name>
</gene>
<name>A0A212EGM9_DANPL</name>
<dbReference type="GO" id="GO:0003964">
    <property type="term" value="F:RNA-directed DNA polymerase activity"/>
    <property type="evidence" value="ECO:0007669"/>
    <property type="project" value="UniProtKB-KW"/>
</dbReference>
<proteinExistence type="predicted"/>
<dbReference type="AlphaFoldDB" id="A0A212EGM9"/>
<comment type="caution">
    <text evidence="1">The sequence shown here is derived from an EMBL/GenBank/DDBJ whole genome shotgun (WGS) entry which is preliminary data.</text>
</comment>